<evidence type="ECO:0000313" key="12">
    <source>
        <dbReference type="EMBL" id="PNH02153.1"/>
    </source>
</evidence>
<dbReference type="OrthoDB" id="193856at2759"/>
<dbReference type="InterPro" id="IPR050567">
    <property type="entry name" value="Mitochondrial_Carrier"/>
</dbReference>
<evidence type="ECO:0000256" key="5">
    <source>
        <dbReference type="ARBA" id="ARBA00022737"/>
    </source>
</evidence>
<gene>
    <name evidence="12" type="ORF">TSOC_011907</name>
</gene>
<evidence type="ECO:0000256" key="8">
    <source>
        <dbReference type="ARBA" id="ARBA00023136"/>
    </source>
</evidence>
<evidence type="ECO:0000256" key="10">
    <source>
        <dbReference type="RuleBase" id="RU000488"/>
    </source>
</evidence>
<keyword evidence="8 9" id="KW-0472">Membrane</keyword>
<dbReference type="InterPro" id="IPR023395">
    <property type="entry name" value="MCP_dom_sf"/>
</dbReference>
<dbReference type="AlphaFoldDB" id="A0A2J7ZPF6"/>
<feature type="compositionally biased region" description="Gly residues" evidence="11">
    <location>
        <begin position="158"/>
        <end position="176"/>
    </location>
</feature>
<sequence>MVTAGEPVGEWDASLRDFISGAVAGAFAITLSQPLDTVRVRLQQRTGAGAGAGPGSTAGVLLAMLRREGVWSPWKGLTYPLLFASVQSAILFQASGRPWDGAPPKTVKHAANENPNAYGWTMRQLASSQAQPQQGQQRSTSSTSTTTTTCRGHLRNGSSGGDGDGVGTAVPSGGGRPQQQLAAASGAQPCYGPLPTPWHGFVAGGVAGFAQ</sequence>
<evidence type="ECO:0000256" key="3">
    <source>
        <dbReference type="ARBA" id="ARBA00022448"/>
    </source>
</evidence>
<evidence type="ECO:0000256" key="7">
    <source>
        <dbReference type="ARBA" id="ARBA00023128"/>
    </source>
</evidence>
<name>A0A2J7ZPF6_9CHLO</name>
<dbReference type="PROSITE" id="PS50920">
    <property type="entry name" value="SOLCAR"/>
    <property type="match status" value="1"/>
</dbReference>
<dbReference type="Gene3D" id="1.50.40.10">
    <property type="entry name" value="Mitochondrial carrier domain"/>
    <property type="match status" value="1"/>
</dbReference>
<evidence type="ECO:0000256" key="6">
    <source>
        <dbReference type="ARBA" id="ARBA00022989"/>
    </source>
</evidence>
<keyword evidence="3 10" id="KW-0813">Transport</keyword>
<feature type="region of interest" description="Disordered" evidence="11">
    <location>
        <begin position="125"/>
        <end position="188"/>
    </location>
</feature>
<keyword evidence="13" id="KW-1185">Reference proteome</keyword>
<comment type="caution">
    <text evidence="12">The sequence shown here is derived from an EMBL/GenBank/DDBJ whole genome shotgun (WGS) entry which is preliminary data.</text>
</comment>
<feature type="compositionally biased region" description="Low complexity" evidence="11">
    <location>
        <begin position="127"/>
        <end position="149"/>
    </location>
</feature>
<dbReference type="PANTHER" id="PTHR45624:SF10">
    <property type="entry name" value="SLC (SOLUTE CARRIER) HOMOLOG"/>
    <property type="match status" value="1"/>
</dbReference>
<evidence type="ECO:0000256" key="1">
    <source>
        <dbReference type="ARBA" id="ARBA00004225"/>
    </source>
</evidence>
<keyword evidence="6" id="KW-1133">Transmembrane helix</keyword>
<dbReference type="Pfam" id="PF00153">
    <property type="entry name" value="Mito_carr"/>
    <property type="match status" value="1"/>
</dbReference>
<dbReference type="InterPro" id="IPR018108">
    <property type="entry name" value="MCP_transmembrane"/>
</dbReference>
<keyword evidence="7" id="KW-0496">Mitochondrion</keyword>
<evidence type="ECO:0000256" key="4">
    <source>
        <dbReference type="ARBA" id="ARBA00022692"/>
    </source>
</evidence>
<dbReference type="EMBL" id="PGGS01000714">
    <property type="protein sequence ID" value="PNH02153.1"/>
    <property type="molecule type" value="Genomic_DNA"/>
</dbReference>
<feature type="non-terminal residue" evidence="12">
    <location>
        <position position="211"/>
    </location>
</feature>
<keyword evidence="4 9" id="KW-0812">Transmembrane</keyword>
<dbReference type="GO" id="GO:0022857">
    <property type="term" value="F:transmembrane transporter activity"/>
    <property type="evidence" value="ECO:0007669"/>
    <property type="project" value="TreeGrafter"/>
</dbReference>
<protein>
    <submittedName>
        <fullName evidence="12">Solute carrier family 25 member 48</fullName>
    </submittedName>
</protein>
<evidence type="ECO:0000256" key="9">
    <source>
        <dbReference type="PROSITE-ProRule" id="PRU00282"/>
    </source>
</evidence>
<dbReference type="SUPFAM" id="SSF103506">
    <property type="entry name" value="Mitochondrial carrier"/>
    <property type="match status" value="1"/>
</dbReference>
<accession>A0A2J7ZPF6</accession>
<comment type="similarity">
    <text evidence="2 10">Belongs to the mitochondrial carrier (TC 2.A.29) family.</text>
</comment>
<dbReference type="GO" id="GO:0031966">
    <property type="term" value="C:mitochondrial membrane"/>
    <property type="evidence" value="ECO:0007669"/>
    <property type="project" value="UniProtKB-SubCell"/>
</dbReference>
<evidence type="ECO:0000313" key="13">
    <source>
        <dbReference type="Proteomes" id="UP000236333"/>
    </source>
</evidence>
<proteinExistence type="inferred from homology"/>
<comment type="subcellular location">
    <subcellularLocation>
        <location evidence="1">Mitochondrion membrane</location>
        <topology evidence="1">Multi-pass membrane protein</topology>
    </subcellularLocation>
</comment>
<evidence type="ECO:0000256" key="11">
    <source>
        <dbReference type="SAM" id="MobiDB-lite"/>
    </source>
</evidence>
<dbReference type="Proteomes" id="UP000236333">
    <property type="component" value="Unassembled WGS sequence"/>
</dbReference>
<keyword evidence="5" id="KW-0677">Repeat</keyword>
<reference evidence="12 13" key="1">
    <citation type="journal article" date="2017" name="Mol. Biol. Evol.">
        <title>The 4-celled Tetrabaena socialis nuclear genome reveals the essential components for genetic control of cell number at the origin of multicellularity in the volvocine lineage.</title>
        <authorList>
            <person name="Featherston J."/>
            <person name="Arakaki Y."/>
            <person name="Hanschen E.R."/>
            <person name="Ferris P.J."/>
            <person name="Michod R.E."/>
            <person name="Olson B.J.S.C."/>
            <person name="Nozaki H."/>
            <person name="Durand P.M."/>
        </authorList>
    </citation>
    <scope>NUCLEOTIDE SEQUENCE [LARGE SCALE GENOMIC DNA]</scope>
    <source>
        <strain evidence="12 13">NIES-571</strain>
    </source>
</reference>
<evidence type="ECO:0000256" key="2">
    <source>
        <dbReference type="ARBA" id="ARBA00006375"/>
    </source>
</evidence>
<dbReference type="PANTHER" id="PTHR45624">
    <property type="entry name" value="MITOCHONDRIAL BASIC AMINO ACIDS TRANSPORTER-RELATED"/>
    <property type="match status" value="1"/>
</dbReference>
<organism evidence="12 13">
    <name type="scientific">Tetrabaena socialis</name>
    <dbReference type="NCBI Taxonomy" id="47790"/>
    <lineage>
        <taxon>Eukaryota</taxon>
        <taxon>Viridiplantae</taxon>
        <taxon>Chlorophyta</taxon>
        <taxon>core chlorophytes</taxon>
        <taxon>Chlorophyceae</taxon>
        <taxon>CS clade</taxon>
        <taxon>Chlamydomonadales</taxon>
        <taxon>Tetrabaenaceae</taxon>
        <taxon>Tetrabaena</taxon>
    </lineage>
</organism>
<feature type="repeat" description="Solcar" evidence="9">
    <location>
        <begin position="12"/>
        <end position="101"/>
    </location>
</feature>